<sequence length="448" mass="50537">MIVFFFSIFCWAGAPSPPAAAEQVAHLFQATLLGEDRPVTVHLPDGYHDTQQGHPVLYILDGQKRTRDTLTITNYLIERGQMPPLILVSIPHTGNRRRDYDPWDRKTGAANPGATAFGAFLAEEVIPWVEARFRTKPHRLILGHSAAGVFVLHQLITQPDLFQSRLVFSPSLHHHPKLVDSLAAAFAGAEDWNSRIYLNIGGMEFAPIRAQFERLEDVFARHAPAGLRASFQTFPHDGHGTTPFVGVYSALKAQFVQARPSLEQMRQLLADDAVVGYYKNLSRAFGYPVVPAYRDLSQHWSYHYFAQNDPQTAAKITALMRHYHPDRVDPGDAGFVAHWDRHGIATPYPDDAPLPRQAFLNQFGYAYLTRDRFAEAVFLFECNTRFYPQSPNTWDSLGEALQRAGRTADAHAAFRRALSLAESQQDRDLDRYRARLKQLAQQPAAKPR</sequence>
<dbReference type="RefSeq" id="WP_207859206.1">
    <property type="nucleotide sequence ID" value="NZ_JAFREP010000011.1"/>
</dbReference>
<feature type="signal peptide" evidence="2">
    <location>
        <begin position="1"/>
        <end position="21"/>
    </location>
</feature>
<feature type="repeat" description="TPR" evidence="1">
    <location>
        <begin position="391"/>
        <end position="424"/>
    </location>
</feature>
<dbReference type="SUPFAM" id="SSF48452">
    <property type="entry name" value="TPR-like"/>
    <property type="match status" value="1"/>
</dbReference>
<evidence type="ECO:0000256" key="1">
    <source>
        <dbReference type="PROSITE-ProRule" id="PRU00339"/>
    </source>
</evidence>
<evidence type="ECO:0000256" key="2">
    <source>
        <dbReference type="SAM" id="SignalP"/>
    </source>
</evidence>
<comment type="caution">
    <text evidence="3">The sequence shown here is derived from an EMBL/GenBank/DDBJ whole genome shotgun (WGS) entry which is preliminary data.</text>
</comment>
<dbReference type="InterPro" id="IPR000801">
    <property type="entry name" value="Esterase-like"/>
</dbReference>
<reference evidence="3" key="1">
    <citation type="submission" date="2021-03" db="EMBL/GenBank/DDBJ databases">
        <authorList>
            <person name="Wang G."/>
        </authorList>
    </citation>
    <scope>NUCLEOTIDE SEQUENCE</scope>
    <source>
        <strain evidence="3">KCTC 12899</strain>
    </source>
</reference>
<dbReference type="AlphaFoldDB" id="A0A8J7QG38"/>
<dbReference type="InterPro" id="IPR011990">
    <property type="entry name" value="TPR-like_helical_dom_sf"/>
</dbReference>
<dbReference type="SUPFAM" id="SSF53474">
    <property type="entry name" value="alpha/beta-Hydrolases"/>
    <property type="match status" value="1"/>
</dbReference>
<dbReference type="Pfam" id="PF00756">
    <property type="entry name" value="Esterase"/>
    <property type="match status" value="1"/>
</dbReference>
<evidence type="ECO:0008006" key="5">
    <source>
        <dbReference type="Google" id="ProtNLM"/>
    </source>
</evidence>
<keyword evidence="4" id="KW-1185">Reference proteome</keyword>
<keyword evidence="1" id="KW-0802">TPR repeat</keyword>
<dbReference type="InterPro" id="IPR050583">
    <property type="entry name" value="Mycobacterial_A85_antigen"/>
</dbReference>
<feature type="chain" id="PRO_5035261879" description="Esterase" evidence="2">
    <location>
        <begin position="22"/>
        <end position="448"/>
    </location>
</feature>
<dbReference type="PANTHER" id="PTHR48098">
    <property type="entry name" value="ENTEROCHELIN ESTERASE-RELATED"/>
    <property type="match status" value="1"/>
</dbReference>
<keyword evidence="2" id="KW-0732">Signal</keyword>
<proteinExistence type="predicted"/>
<protein>
    <recommendedName>
        <fullName evidence="5">Esterase</fullName>
    </recommendedName>
</protein>
<dbReference type="PROSITE" id="PS50005">
    <property type="entry name" value="TPR"/>
    <property type="match status" value="1"/>
</dbReference>
<gene>
    <name evidence="3" type="ORF">J3U88_13005</name>
</gene>
<evidence type="ECO:0000313" key="4">
    <source>
        <dbReference type="Proteomes" id="UP000664417"/>
    </source>
</evidence>
<dbReference type="EMBL" id="JAFREP010000011">
    <property type="protein sequence ID" value="MBO1319385.1"/>
    <property type="molecule type" value="Genomic_DNA"/>
</dbReference>
<dbReference type="InterPro" id="IPR029058">
    <property type="entry name" value="AB_hydrolase_fold"/>
</dbReference>
<dbReference type="InterPro" id="IPR019734">
    <property type="entry name" value="TPR_rpt"/>
</dbReference>
<dbReference type="Gene3D" id="1.25.40.10">
    <property type="entry name" value="Tetratricopeptide repeat domain"/>
    <property type="match status" value="1"/>
</dbReference>
<organism evidence="3 4">
    <name type="scientific">Acanthopleuribacter pedis</name>
    <dbReference type="NCBI Taxonomy" id="442870"/>
    <lineage>
        <taxon>Bacteria</taxon>
        <taxon>Pseudomonadati</taxon>
        <taxon>Acidobacteriota</taxon>
        <taxon>Holophagae</taxon>
        <taxon>Acanthopleuribacterales</taxon>
        <taxon>Acanthopleuribacteraceae</taxon>
        <taxon>Acanthopleuribacter</taxon>
    </lineage>
</organism>
<name>A0A8J7QG38_9BACT</name>
<accession>A0A8J7QG38</accession>
<dbReference type="Gene3D" id="3.40.50.1820">
    <property type="entry name" value="alpha/beta hydrolase"/>
    <property type="match status" value="1"/>
</dbReference>
<dbReference type="Proteomes" id="UP000664417">
    <property type="component" value="Unassembled WGS sequence"/>
</dbReference>
<evidence type="ECO:0000313" key="3">
    <source>
        <dbReference type="EMBL" id="MBO1319385.1"/>
    </source>
</evidence>
<dbReference type="PANTHER" id="PTHR48098:SF6">
    <property type="entry name" value="FERRI-BACILLIBACTIN ESTERASE BESA"/>
    <property type="match status" value="1"/>
</dbReference>